<evidence type="ECO:0000256" key="6">
    <source>
        <dbReference type="SAM" id="Phobius"/>
    </source>
</evidence>
<dbReference type="PANTHER" id="PTHR15549:SF6">
    <property type="entry name" value="MID2 DOMAIN-CONTAINING PROTEIN"/>
    <property type="match status" value="1"/>
</dbReference>
<keyword evidence="3 6" id="KW-1133">Transmembrane helix</keyword>
<keyword evidence="4 6" id="KW-0472">Membrane</keyword>
<dbReference type="GO" id="GO:0016020">
    <property type="term" value="C:membrane"/>
    <property type="evidence" value="ECO:0007669"/>
    <property type="project" value="UniProtKB-SubCell"/>
</dbReference>
<evidence type="ECO:0000313" key="8">
    <source>
        <dbReference type="EMBL" id="GAM35941.1"/>
    </source>
</evidence>
<dbReference type="CDD" id="cd12087">
    <property type="entry name" value="TM_EGFR-like"/>
    <property type="match status" value="1"/>
</dbReference>
<reference evidence="9" key="1">
    <citation type="journal article" date="2015" name="Genome Announc.">
        <title>Draft genome sequence of Talaromyces cellulolyticus strain Y-94, a source of lignocellulosic biomass-degrading enzymes.</title>
        <authorList>
            <person name="Fujii T."/>
            <person name="Koike H."/>
            <person name="Sawayama S."/>
            <person name="Yano S."/>
            <person name="Inoue H."/>
        </authorList>
    </citation>
    <scope>NUCLEOTIDE SEQUENCE [LARGE SCALE GENOMIC DNA]</scope>
    <source>
        <strain evidence="9">Y-94</strain>
    </source>
</reference>
<keyword evidence="2 6" id="KW-0812">Transmembrane</keyword>
<evidence type="ECO:0000313" key="9">
    <source>
        <dbReference type="Proteomes" id="UP000053095"/>
    </source>
</evidence>
<feature type="region of interest" description="Disordered" evidence="5">
    <location>
        <begin position="193"/>
        <end position="224"/>
    </location>
</feature>
<dbReference type="PANTHER" id="PTHR15549">
    <property type="entry name" value="PAIRED IMMUNOGLOBULIN-LIKE TYPE 2 RECEPTOR"/>
    <property type="match status" value="1"/>
</dbReference>
<keyword evidence="9" id="KW-1185">Reference proteome</keyword>
<protein>
    <recommendedName>
        <fullName evidence="10">Extracellular membrane protein CFEM domain-containing protein</fullName>
    </recommendedName>
</protein>
<comment type="subcellular location">
    <subcellularLocation>
        <location evidence="1">Membrane</location>
        <topology evidence="1">Single-pass membrane protein</topology>
    </subcellularLocation>
</comment>
<accession>A0A510NUP4</accession>
<evidence type="ECO:0000256" key="3">
    <source>
        <dbReference type="ARBA" id="ARBA00022989"/>
    </source>
</evidence>
<sequence length="466" mass="49774">MLFQILAILNRSFLSWSSVDEEKTTTTEEQSAHLPQTWFSEIPHCTLQCLYVPALECGCAHSDYSCICRSFADIANREPVKACVDSCPHNPDQRWAPGRILDFCQLVGEDIQLPPYMDQYAGLHRRQVYAPDGDSNGFTSFPWLESQTDSSGDYSTVAPSATDYTSAVASETRGASTIFSTDVVTASRTISGLAGSSATGATSTSTSTSAPPTDTSSPSSSAGLSTGAKAGIGVAVPLAVMILLLGLFWYLRKRRANKKSTSTQVDTGDNIPELSGQTWPKKSLPAEADGNALNESDSKPVLPSQPILGSSEGGSVVYELSANPSLRSPPPAALASHHRDETPGQQQSFTTWSTTSHDISRKAVVSSLSSTGPETASREGVGYLQSNVSSDTSGALAQPCQKAHTENPQTEQATNAELSELVAEMARVTEQRERLENLQLLQEREAELKKQIAALKSAMSRESGAN</sequence>
<name>A0A510NUP4_TALPI</name>
<evidence type="ECO:0000256" key="2">
    <source>
        <dbReference type="ARBA" id="ARBA00022692"/>
    </source>
</evidence>
<organism evidence="8 9">
    <name type="scientific">Talaromyces pinophilus</name>
    <name type="common">Penicillium pinophilum</name>
    <dbReference type="NCBI Taxonomy" id="128442"/>
    <lineage>
        <taxon>Eukaryota</taxon>
        <taxon>Fungi</taxon>
        <taxon>Dikarya</taxon>
        <taxon>Ascomycota</taxon>
        <taxon>Pezizomycotina</taxon>
        <taxon>Eurotiomycetes</taxon>
        <taxon>Eurotiomycetidae</taxon>
        <taxon>Eurotiales</taxon>
        <taxon>Trichocomaceae</taxon>
        <taxon>Talaromyces</taxon>
        <taxon>Talaromyces sect. Talaromyces</taxon>
    </lineage>
</organism>
<dbReference type="GO" id="GO:0071944">
    <property type="term" value="C:cell periphery"/>
    <property type="evidence" value="ECO:0007669"/>
    <property type="project" value="UniProtKB-ARBA"/>
</dbReference>
<feature type="region of interest" description="Disordered" evidence="5">
    <location>
        <begin position="387"/>
        <end position="414"/>
    </location>
</feature>
<gene>
    <name evidence="8" type="ORF">TCE0_018r04657</name>
</gene>
<feature type="region of interest" description="Disordered" evidence="5">
    <location>
        <begin position="259"/>
        <end position="356"/>
    </location>
</feature>
<dbReference type="AlphaFoldDB" id="A0A510NUP4"/>
<feature type="compositionally biased region" description="Low complexity" evidence="5">
    <location>
        <begin position="345"/>
        <end position="356"/>
    </location>
</feature>
<evidence type="ECO:0008006" key="10">
    <source>
        <dbReference type="Google" id="ProtNLM"/>
    </source>
</evidence>
<evidence type="ECO:0000256" key="7">
    <source>
        <dbReference type="SAM" id="SignalP"/>
    </source>
</evidence>
<dbReference type="InterPro" id="IPR051694">
    <property type="entry name" value="Immunoregulatory_rcpt-like"/>
</dbReference>
<feature type="signal peptide" evidence="7">
    <location>
        <begin position="1"/>
        <end position="17"/>
    </location>
</feature>
<dbReference type="Proteomes" id="UP000053095">
    <property type="component" value="Unassembled WGS sequence"/>
</dbReference>
<dbReference type="EMBL" id="DF933814">
    <property type="protein sequence ID" value="GAM35941.1"/>
    <property type="molecule type" value="Genomic_DNA"/>
</dbReference>
<feature type="chain" id="PRO_5022228092" description="Extracellular membrane protein CFEM domain-containing protein" evidence="7">
    <location>
        <begin position="18"/>
        <end position="466"/>
    </location>
</feature>
<proteinExistence type="predicted"/>
<feature type="transmembrane region" description="Helical" evidence="6">
    <location>
        <begin position="230"/>
        <end position="251"/>
    </location>
</feature>
<evidence type="ECO:0000256" key="1">
    <source>
        <dbReference type="ARBA" id="ARBA00004167"/>
    </source>
</evidence>
<evidence type="ECO:0000256" key="5">
    <source>
        <dbReference type="SAM" id="MobiDB-lite"/>
    </source>
</evidence>
<keyword evidence="7" id="KW-0732">Signal</keyword>
<evidence type="ECO:0000256" key="4">
    <source>
        <dbReference type="ARBA" id="ARBA00023136"/>
    </source>
</evidence>